<name>A0ABV4X0S3_9CYAN</name>
<sequence>MFDTFTPETNLLNTLPSDLEKGINNTLTTEPFFTNVQSELSRSSGYALNYLLEQFPNFQIGKAITNYLNFNEPEFADSFSYNWTESDADQVDVLTGSSPNSQNANTNISLAATNDNLNSNSPQDFAPTISIVPGSLRADRFSINPDTNLTVVSGNGNVDFGTGGRDILDLSQIFSSTVKFNFTYADRGGVVFNPGNGDRLFDAITLNNNNLIIFEGIDAIQFADGLLNLSVTTNDPLFNQQWNLHMMGVQNAWRFSTGSNQVLIGVQDTGLGTSWFGNFHPDLKNVIGYSNNIRDDFSDSYTSHGTAVQSIISATSNNGIGMSGINWNSQVINIDVLGEDLNDQSLVEATKNMINTANSKGQRLVINMSLGYSDTFGQNSDLELEQVVANNPNVLFVIAAGNDGNLGIPGISSPAVLAQQYDNVIAVGASWGTKNEYGFLRNPGQRIEYAYRWGSQYGEGLTLMGPSEVVSTRATDLIWGAYFNYETSFNGTSAATPNVTGVASLVWSANPNLTASNVKQILSETAYDLGSPGYDIYYGHGFVNADAAVRKALVSTPRS</sequence>
<evidence type="ECO:0000313" key="6">
    <source>
        <dbReference type="EMBL" id="MFB2876382.1"/>
    </source>
</evidence>
<gene>
    <name evidence="6" type="ORF">ACE1CC_05770</name>
</gene>
<accession>A0ABV4X0S3</accession>
<protein>
    <submittedName>
        <fullName evidence="6">S8 family serine peptidase</fullName>
    </submittedName>
</protein>
<dbReference type="Proteomes" id="UP001576774">
    <property type="component" value="Unassembled WGS sequence"/>
</dbReference>
<reference evidence="6 7" key="1">
    <citation type="submission" date="2024-09" db="EMBL/GenBank/DDBJ databases">
        <title>Floridaenema gen nov. (Aerosakkonemataceae, Aerosakkonematales ord. nov., Cyanobacteria) from benthic tropical and subtropical fresh waters, with the description of four new species.</title>
        <authorList>
            <person name="Moretto J.A."/>
            <person name="Berthold D.E."/>
            <person name="Lefler F.W."/>
            <person name="Huang I.-S."/>
            <person name="Laughinghouse H. IV."/>
        </authorList>
    </citation>
    <scope>NUCLEOTIDE SEQUENCE [LARGE SCALE GENOMIC DNA]</scope>
    <source>
        <strain evidence="6 7">BLCC-F46</strain>
    </source>
</reference>
<keyword evidence="7" id="KW-1185">Reference proteome</keyword>
<dbReference type="EMBL" id="JBHFNQ010000049">
    <property type="protein sequence ID" value="MFB2876382.1"/>
    <property type="molecule type" value="Genomic_DNA"/>
</dbReference>
<dbReference type="RefSeq" id="WP_413269519.1">
    <property type="nucleotide sequence ID" value="NZ_JBHFNQ010000049.1"/>
</dbReference>
<keyword evidence="1 4" id="KW-0645">Protease</keyword>
<proteinExistence type="inferred from homology"/>
<organism evidence="6 7">
    <name type="scientific">Floridaenema aerugineum BLCC-F46</name>
    <dbReference type="NCBI Taxonomy" id="3153654"/>
    <lineage>
        <taxon>Bacteria</taxon>
        <taxon>Bacillati</taxon>
        <taxon>Cyanobacteriota</taxon>
        <taxon>Cyanophyceae</taxon>
        <taxon>Oscillatoriophycideae</taxon>
        <taxon>Aerosakkonematales</taxon>
        <taxon>Aerosakkonemataceae</taxon>
        <taxon>Floridanema</taxon>
        <taxon>Floridanema aerugineum</taxon>
    </lineage>
</organism>
<comment type="similarity">
    <text evidence="4">Belongs to the peptidase S8 family.</text>
</comment>
<dbReference type="InterPro" id="IPR023828">
    <property type="entry name" value="Peptidase_S8_Ser-AS"/>
</dbReference>
<evidence type="ECO:0000256" key="2">
    <source>
        <dbReference type="ARBA" id="ARBA00022801"/>
    </source>
</evidence>
<dbReference type="PANTHER" id="PTHR42884:SF14">
    <property type="entry name" value="NEUROENDOCRINE CONVERTASE 1"/>
    <property type="match status" value="1"/>
</dbReference>
<feature type="domain" description="Peptidase S8/S53" evidence="5">
    <location>
        <begin position="260"/>
        <end position="541"/>
    </location>
</feature>
<evidence type="ECO:0000256" key="3">
    <source>
        <dbReference type="ARBA" id="ARBA00022825"/>
    </source>
</evidence>
<dbReference type="InterPro" id="IPR036852">
    <property type="entry name" value="Peptidase_S8/S53_dom_sf"/>
</dbReference>
<feature type="active site" description="Charge relay system" evidence="4">
    <location>
        <position position="268"/>
    </location>
</feature>
<comment type="caution">
    <text evidence="6">The sequence shown here is derived from an EMBL/GenBank/DDBJ whole genome shotgun (WGS) entry which is preliminary data.</text>
</comment>
<dbReference type="InterPro" id="IPR000209">
    <property type="entry name" value="Peptidase_S8/S53_dom"/>
</dbReference>
<feature type="active site" description="Charge relay system" evidence="4">
    <location>
        <position position="304"/>
    </location>
</feature>
<dbReference type="PROSITE" id="PS00138">
    <property type="entry name" value="SUBTILASE_SER"/>
    <property type="match status" value="1"/>
</dbReference>
<keyword evidence="3 4" id="KW-0720">Serine protease</keyword>
<evidence type="ECO:0000313" key="7">
    <source>
        <dbReference type="Proteomes" id="UP001576774"/>
    </source>
</evidence>
<dbReference type="Gene3D" id="3.40.50.200">
    <property type="entry name" value="Peptidase S8/S53 domain"/>
    <property type="match status" value="1"/>
</dbReference>
<evidence type="ECO:0000259" key="5">
    <source>
        <dbReference type="Pfam" id="PF00082"/>
    </source>
</evidence>
<dbReference type="SUPFAM" id="SSF52743">
    <property type="entry name" value="Subtilisin-like"/>
    <property type="match status" value="1"/>
</dbReference>
<dbReference type="InterPro" id="IPR015500">
    <property type="entry name" value="Peptidase_S8_subtilisin-rel"/>
</dbReference>
<dbReference type="PROSITE" id="PS51892">
    <property type="entry name" value="SUBTILASE"/>
    <property type="match status" value="1"/>
</dbReference>
<dbReference type="PRINTS" id="PR00723">
    <property type="entry name" value="SUBTILISIN"/>
</dbReference>
<feature type="active site" description="Charge relay system" evidence="4">
    <location>
        <position position="493"/>
    </location>
</feature>
<dbReference type="Pfam" id="PF00082">
    <property type="entry name" value="Peptidase_S8"/>
    <property type="match status" value="1"/>
</dbReference>
<evidence type="ECO:0000256" key="1">
    <source>
        <dbReference type="ARBA" id="ARBA00022670"/>
    </source>
</evidence>
<dbReference type="PANTHER" id="PTHR42884">
    <property type="entry name" value="PROPROTEIN CONVERTASE SUBTILISIN/KEXIN-RELATED"/>
    <property type="match status" value="1"/>
</dbReference>
<keyword evidence="2 4" id="KW-0378">Hydrolase</keyword>
<evidence type="ECO:0000256" key="4">
    <source>
        <dbReference type="PROSITE-ProRule" id="PRU01240"/>
    </source>
</evidence>